<gene>
    <name evidence="8" type="ORF">SERLADRAFT_473340</name>
</gene>
<protein>
    <recommendedName>
        <fullName evidence="9">Vacuolar ATPase assembly integral membrane protein VMA21</fullName>
    </recommendedName>
</protein>
<keyword evidence="3 7" id="KW-1133">Transmembrane helix</keyword>
<feature type="region of interest" description="Disordered" evidence="6">
    <location>
        <begin position="75"/>
        <end position="95"/>
    </location>
</feature>
<dbReference type="Proteomes" id="UP000008064">
    <property type="component" value="Unassembled WGS sequence"/>
</dbReference>
<dbReference type="RefSeq" id="XP_007321011.1">
    <property type="nucleotide sequence ID" value="XM_007320949.1"/>
</dbReference>
<keyword evidence="5" id="KW-0968">Cytoplasmic vesicle</keyword>
<evidence type="ECO:0000256" key="5">
    <source>
        <dbReference type="ARBA" id="ARBA00023329"/>
    </source>
</evidence>
<evidence type="ECO:0000256" key="6">
    <source>
        <dbReference type="SAM" id="MobiDB-lite"/>
    </source>
</evidence>
<dbReference type="OrthoDB" id="160405at2759"/>
<keyword evidence="2" id="KW-0256">Endoplasmic reticulum</keyword>
<dbReference type="EMBL" id="GL945437">
    <property type="protein sequence ID" value="EGO22473.1"/>
    <property type="molecule type" value="Genomic_DNA"/>
</dbReference>
<name>F8P2T8_SERL9</name>
<evidence type="ECO:0000256" key="1">
    <source>
        <dbReference type="ARBA" id="ARBA00022692"/>
    </source>
</evidence>
<proteinExistence type="predicted"/>
<accession>F8P2T8</accession>
<feature type="transmembrane region" description="Helical" evidence="7">
    <location>
        <begin position="52"/>
        <end position="71"/>
    </location>
</feature>
<reference evidence="8" key="1">
    <citation type="submission" date="2011-04" db="EMBL/GenBank/DDBJ databases">
        <title>Evolution of plant cell wall degrading machinery underlies the functional diversity of forest fungi.</title>
        <authorList>
            <consortium name="US DOE Joint Genome Institute (JGI-PGF)"/>
            <person name="Eastwood D.C."/>
            <person name="Floudas D."/>
            <person name="Binder M."/>
            <person name="Majcherczyk A."/>
            <person name="Schneider P."/>
            <person name="Aerts A."/>
            <person name="Asiegbu F.O."/>
            <person name="Baker S.E."/>
            <person name="Barry K."/>
            <person name="Bendiksby M."/>
            <person name="Blumentritt M."/>
            <person name="Coutinho P.M."/>
            <person name="Cullen D."/>
            <person name="Cullen D."/>
            <person name="Gathman A."/>
            <person name="Goodell B."/>
            <person name="Henrissat B."/>
            <person name="Ihrmark K."/>
            <person name="Kauserud H."/>
            <person name="Kohler A."/>
            <person name="LaButti K."/>
            <person name="Lapidus A."/>
            <person name="Lavin J.L."/>
            <person name="Lee Y.-H."/>
            <person name="Lindquist E."/>
            <person name="Lilly W."/>
            <person name="Lucas S."/>
            <person name="Morin E."/>
            <person name="Murat C."/>
            <person name="Oguiza J.A."/>
            <person name="Park J."/>
            <person name="Pisabarro A.G."/>
            <person name="Riley R."/>
            <person name="Rosling A."/>
            <person name="Salamov A."/>
            <person name="Schmidt O."/>
            <person name="Schmutz J."/>
            <person name="Skrede I."/>
            <person name="Stenlid J."/>
            <person name="Wiebenga A."/>
            <person name="Xie X."/>
            <person name="Kues U."/>
            <person name="Hibbett D.S."/>
            <person name="Hoffmeister D."/>
            <person name="Hogberg N."/>
            <person name="Martin F."/>
            <person name="Grigoriev I.V."/>
            <person name="Watkinson S.C."/>
        </authorList>
    </citation>
    <scope>NUCLEOTIDE SEQUENCE</scope>
    <source>
        <strain evidence="8">S7.9</strain>
    </source>
</reference>
<evidence type="ECO:0000256" key="3">
    <source>
        <dbReference type="ARBA" id="ARBA00022989"/>
    </source>
</evidence>
<evidence type="ECO:0008006" key="9">
    <source>
        <dbReference type="Google" id="ProtNLM"/>
    </source>
</evidence>
<dbReference type="AlphaFoldDB" id="F8P2T8"/>
<feature type="transmembrane region" description="Helical" evidence="7">
    <location>
        <begin position="20"/>
        <end position="40"/>
    </location>
</feature>
<keyword evidence="1 7" id="KW-0812">Transmembrane</keyword>
<evidence type="ECO:0000256" key="7">
    <source>
        <dbReference type="SAM" id="Phobius"/>
    </source>
</evidence>
<evidence type="ECO:0000256" key="2">
    <source>
        <dbReference type="ARBA" id="ARBA00022824"/>
    </source>
</evidence>
<organism>
    <name type="scientific">Serpula lacrymans var. lacrymans (strain S7.9)</name>
    <name type="common">Dry rot fungus</name>
    <dbReference type="NCBI Taxonomy" id="578457"/>
    <lineage>
        <taxon>Eukaryota</taxon>
        <taxon>Fungi</taxon>
        <taxon>Dikarya</taxon>
        <taxon>Basidiomycota</taxon>
        <taxon>Agaricomycotina</taxon>
        <taxon>Agaricomycetes</taxon>
        <taxon>Agaricomycetidae</taxon>
        <taxon>Boletales</taxon>
        <taxon>Coniophorineae</taxon>
        <taxon>Serpulaceae</taxon>
        <taxon>Serpula</taxon>
    </lineage>
</organism>
<dbReference type="InterPro" id="IPR019013">
    <property type="entry name" value="Vma21"/>
</dbReference>
<dbReference type="Pfam" id="PF09446">
    <property type="entry name" value="VMA21"/>
    <property type="match status" value="1"/>
</dbReference>
<dbReference type="HOGENOM" id="CLU_154717_0_0_1"/>
<evidence type="ECO:0000256" key="4">
    <source>
        <dbReference type="ARBA" id="ARBA00023136"/>
    </source>
</evidence>
<dbReference type="GO" id="GO:0070072">
    <property type="term" value="P:vacuolar proton-transporting V-type ATPase complex assembly"/>
    <property type="evidence" value="ECO:0007669"/>
    <property type="project" value="InterPro"/>
</dbReference>
<keyword evidence="4 7" id="KW-0472">Membrane</keyword>
<dbReference type="GO" id="GO:0031410">
    <property type="term" value="C:cytoplasmic vesicle"/>
    <property type="evidence" value="ECO:0007669"/>
    <property type="project" value="UniProtKB-KW"/>
</dbReference>
<dbReference type="GeneID" id="18820296"/>
<dbReference type="KEGG" id="sla:SERLADRAFT_473340"/>
<sequence length="95" mass="10392">MSEKTAIPKVTATTASRAILLKLIFFSASLAVLPISSYFISQKYFWSGNANYAAITAVLVANAVLVSYIVSSVMDDKESMRSAEQHKLGESKKER</sequence>
<evidence type="ECO:0000313" key="8">
    <source>
        <dbReference type="EMBL" id="EGO22473.1"/>
    </source>
</evidence>